<dbReference type="VEuPathDB" id="MicrosporidiaDB:A0H76_467"/>
<accession>A0A1X0QIP7</accession>
<dbReference type="Proteomes" id="UP000192501">
    <property type="component" value="Unassembled WGS sequence"/>
</dbReference>
<dbReference type="VEuPathDB" id="MicrosporidiaDB:HERIO_1584"/>
<organism evidence="1 2">
    <name type="scientific">Hepatospora eriocheir</name>
    <dbReference type="NCBI Taxonomy" id="1081669"/>
    <lineage>
        <taxon>Eukaryota</taxon>
        <taxon>Fungi</taxon>
        <taxon>Fungi incertae sedis</taxon>
        <taxon>Microsporidia</taxon>
        <taxon>Hepatosporidae</taxon>
        <taxon>Hepatospora</taxon>
    </lineage>
</organism>
<comment type="caution">
    <text evidence="1">The sequence shown here is derived from an EMBL/GenBank/DDBJ whole genome shotgun (WGS) entry which is preliminary data.</text>
</comment>
<reference evidence="1 2" key="1">
    <citation type="journal article" date="2017" name="Environ. Microbiol.">
        <title>Decay of the glycolytic pathway and adaptation to intranuclear parasitism within Enterocytozoonidae microsporidia.</title>
        <authorList>
            <person name="Wiredu Boakye D."/>
            <person name="Jaroenlak P."/>
            <person name="Prachumwat A."/>
            <person name="Williams T.A."/>
            <person name="Bateman K.S."/>
            <person name="Itsathitphaisarn O."/>
            <person name="Sritunyalucksana K."/>
            <person name="Paszkiewicz K.H."/>
            <person name="Moore K.A."/>
            <person name="Stentiford G.D."/>
            <person name="Williams B.A."/>
        </authorList>
    </citation>
    <scope>NUCLEOTIDE SEQUENCE [LARGE SCALE GENOMIC DNA]</scope>
    <source>
        <strain evidence="2">canceri</strain>
    </source>
</reference>
<sequence>MASFEFKFTNKFYFKGHLMQNNSNIIFYNNLIFPVNNLTQIVHTDTFVYFQNRDGIFRINDKFNLFDNTPLYVNNRFKLIDAGSECVLIRSNDFYLLHFDDNTIVNLTEFDLHHHLIIYLSYLVVFSDNMITFYNYKNIRDEESYISDFKIIGVEKIMINENMFLKVIQPSGEFEFFYGNILITDVNALYLQNSTTIKSNASCVALETQMSLVKSPYKLIQESLPSDTSMLSENTNNHKNNYLLYKREHFYDPSVLEVSHNYAYKVIRKILNIKRNKKEKEYTFPKIVKRGKLTKKKSNKKFNEIITDILLQCKATLAVDVNDTDQIRSKLFAARLLATNILPFIKTDCELRFTPCDFKVNSTLVPLSNDSIFLLSFIAPVNKSVYTHTARSYSGFIFGSNDYTSSSEADMLVYLSTITKGILSNHLVPSENMINRLHIGMGFEPFRKYIIFVLSTFDKISNWFLVQDIKKQLVGVNINIIGIAIKNFNTCNRLILKELFDIYYNDEIKTSFRDTKFLIGLSIFLINNNPDKFIGFSDDNTLASRFINPRTDYVESSAMRDIEVFYMRLFYNIGDNYNIIDCILTDEEYFNDKKQFEMAADVFYVAIYIINNYENIELKNIKELLKRIYEMIDLYENTDSNIVYDYLLISYSLIIKLYDFDQIYAIRILRRKLIDFDSTACKKFLGRNVMTKIYGSGFESTSNYKNLLSILLSDYKIAINDYTYKICIVLFIYTNSQETQTTEIEFFKQFAISKLLNYKEEVACDKVTKKTLKKILYKRMNNDYDRKYLVDVLSDFLENYTDNFENNKGKQYHITDNAIEYLIGEFNKF</sequence>
<name>A0A1X0QIP7_9MICR</name>
<evidence type="ECO:0000313" key="1">
    <source>
        <dbReference type="EMBL" id="ORD99642.1"/>
    </source>
</evidence>
<evidence type="ECO:0000313" key="2">
    <source>
        <dbReference type="Proteomes" id="UP000192501"/>
    </source>
</evidence>
<dbReference type="AlphaFoldDB" id="A0A1X0QIP7"/>
<protein>
    <submittedName>
        <fullName evidence="1">Uncharacterized protein</fullName>
    </submittedName>
</protein>
<proteinExistence type="predicted"/>
<gene>
    <name evidence="1" type="ORF">A0H76_467</name>
</gene>
<dbReference type="EMBL" id="LTAI01000142">
    <property type="protein sequence ID" value="ORD99642.1"/>
    <property type="molecule type" value="Genomic_DNA"/>
</dbReference>